<evidence type="ECO:0000313" key="2">
    <source>
        <dbReference type="EMBL" id="TDP59644.1"/>
    </source>
</evidence>
<keyword evidence="3" id="KW-1185">Reference proteome</keyword>
<comment type="caution">
    <text evidence="2">The sequence shown here is derived from an EMBL/GenBank/DDBJ whole genome shotgun (WGS) entry which is preliminary data.</text>
</comment>
<reference evidence="2 3" key="1">
    <citation type="submission" date="2019-03" db="EMBL/GenBank/DDBJ databases">
        <title>Genomic Encyclopedia of Type Strains, Phase IV (KMG-IV): sequencing the most valuable type-strain genomes for metagenomic binning, comparative biology and taxonomic classification.</title>
        <authorList>
            <person name="Goeker M."/>
        </authorList>
    </citation>
    <scope>NUCLEOTIDE SEQUENCE [LARGE SCALE GENOMIC DNA]</scope>
    <source>
        <strain evidence="2 3">DSM 28287</strain>
    </source>
</reference>
<dbReference type="EMBL" id="SNXO01000003">
    <property type="protein sequence ID" value="TDP59644.1"/>
    <property type="molecule type" value="Genomic_DNA"/>
</dbReference>
<organism evidence="2 3">
    <name type="scientific">Aminicella lysinilytica</name>
    <dbReference type="NCBI Taxonomy" id="433323"/>
    <lineage>
        <taxon>Bacteria</taxon>
        <taxon>Bacillati</taxon>
        <taxon>Bacillota</taxon>
        <taxon>Clostridia</taxon>
        <taxon>Peptostreptococcales</taxon>
        <taxon>Anaerovoracaceae</taxon>
        <taxon>Aminicella</taxon>
    </lineage>
</organism>
<dbReference type="Proteomes" id="UP000295500">
    <property type="component" value="Unassembled WGS sequence"/>
</dbReference>
<protein>
    <recommendedName>
        <fullName evidence="4">MBG domain-containing protein</fullName>
    </recommendedName>
</protein>
<evidence type="ECO:0008006" key="4">
    <source>
        <dbReference type="Google" id="ProtNLM"/>
    </source>
</evidence>
<accession>A0A4R6QAH2</accession>
<dbReference type="OrthoDB" id="1771689at2"/>
<keyword evidence="1" id="KW-0732">Signal</keyword>
<sequence>MKKKILTAITTMCLVFAMIPSTVFAGETTGRAASKALARTQIETNVIIKDVKVTLPGSNFDMLPDFTVIGAKYTGNPIVPPITINLSNGSELVCGRDYTITFADNIMPGTASYVITGTGRYGGMHKGTFVIDKADIGRVASVMALGAAVYNGRQHTPKFSLAAPSQYGPLIKGKDYTVTYGDNVEVGLGYITVNGMGNRFKGSAQTAFYIERANIASASTAAVADELYTGLAFTPQPQWAVYEGMNLINGQDYTLSYINNVAEGTASVVMTGIGKYQGTKVVPFRIVKIPEIVTGFKVKKQSKNRIKMYWHKASNVEKYQIRICQDKKFRKSVKKYTIKNYNSALKVASKYRKCYIQIRGCATLNGKTIYGPWSRMCRK</sequence>
<proteinExistence type="predicted"/>
<evidence type="ECO:0000313" key="3">
    <source>
        <dbReference type="Proteomes" id="UP000295500"/>
    </source>
</evidence>
<name>A0A4R6QAH2_9FIRM</name>
<evidence type="ECO:0000256" key="1">
    <source>
        <dbReference type="SAM" id="SignalP"/>
    </source>
</evidence>
<dbReference type="RefSeq" id="WP_133527636.1">
    <property type="nucleotide sequence ID" value="NZ_SNXO01000003.1"/>
</dbReference>
<feature type="chain" id="PRO_5020365002" description="MBG domain-containing protein" evidence="1">
    <location>
        <begin position="26"/>
        <end position="379"/>
    </location>
</feature>
<dbReference type="AlphaFoldDB" id="A0A4R6QAH2"/>
<feature type="signal peptide" evidence="1">
    <location>
        <begin position="1"/>
        <end position="25"/>
    </location>
</feature>
<gene>
    <name evidence="2" type="ORF">EV211_10365</name>
</gene>